<evidence type="ECO:0008006" key="4">
    <source>
        <dbReference type="Google" id="ProtNLM"/>
    </source>
</evidence>
<evidence type="ECO:0000313" key="2">
    <source>
        <dbReference type="EMBL" id="KAH7126465.1"/>
    </source>
</evidence>
<keyword evidence="1" id="KW-0175">Coiled coil</keyword>
<dbReference type="EMBL" id="JAGMUU010000023">
    <property type="protein sequence ID" value="KAH7126465.1"/>
    <property type="molecule type" value="Genomic_DNA"/>
</dbReference>
<dbReference type="OrthoDB" id="8954335at2759"/>
<dbReference type="SUPFAM" id="SSF52540">
    <property type="entry name" value="P-loop containing nucleoside triphosphate hydrolases"/>
    <property type="match status" value="1"/>
</dbReference>
<comment type="caution">
    <text evidence="2">The sequence shown here is derived from an EMBL/GenBank/DDBJ whole genome shotgun (WGS) entry which is preliminary data.</text>
</comment>
<accession>A0A9P9DTR8</accession>
<dbReference type="Proteomes" id="UP000717696">
    <property type="component" value="Unassembled WGS sequence"/>
</dbReference>
<dbReference type="InterPro" id="IPR027417">
    <property type="entry name" value="P-loop_NTPase"/>
</dbReference>
<organism evidence="2 3">
    <name type="scientific">Dactylonectria estremocensis</name>
    <dbReference type="NCBI Taxonomy" id="1079267"/>
    <lineage>
        <taxon>Eukaryota</taxon>
        <taxon>Fungi</taxon>
        <taxon>Dikarya</taxon>
        <taxon>Ascomycota</taxon>
        <taxon>Pezizomycotina</taxon>
        <taxon>Sordariomycetes</taxon>
        <taxon>Hypocreomycetidae</taxon>
        <taxon>Hypocreales</taxon>
        <taxon>Nectriaceae</taxon>
        <taxon>Dactylonectria</taxon>
    </lineage>
</organism>
<proteinExistence type="predicted"/>
<name>A0A9P9DTR8_9HYPO</name>
<dbReference type="AlphaFoldDB" id="A0A9P9DTR8"/>
<gene>
    <name evidence="2" type="ORF">B0J13DRAFT_628045</name>
</gene>
<feature type="coiled-coil region" evidence="1">
    <location>
        <begin position="283"/>
        <end position="317"/>
    </location>
</feature>
<sequence>MSLRKNIIFIGMTQNGKSSLVQQILRYASEDEMARRVGIGQGNFSETQTCSQYNVDIPLRTHRLRQIDGPEDASWQNDSYVVPGEDFDFDDCDEFRLGHDIQDSGECLQLRLIDTPGLSDSGNTKASNSGMRVIDERHKLRILLTLQEIEDVHAICFVVRRDTNYGGDFQDLVRRMISLLSFSVRSTAWNLQYHIIHTNIDVDDRASDMCQVRQQEFDQFGPAGATHHFVDNTPLADLPLDLYFANDALSGLFKSLVTVSPVKFSNLHYAKSPEHECNDQALVKALQHARAELLTEIEECRKKMASLETDITRYNSNAAFSKKRVDNYETKIKEIDCDTLGDIEGACEEGWTETNFGGGGARLFAFNTTVPIARVDKSHDGDGDWEGENLRRMSYQVTLQPHWFCKSYGKVTLLAKKRDKYRTKIASLNSQMAPLRRWWQENVDKAATANQDTLNLKTQITIMEGNIQALSRDLAVVRKSGHSISLAENQKLVKFFTVDSPLAAAFGYQLVSKVSWTVSPLDKLLKKTFKCRLRKEVTETLARISACKDVYKSLSVQLGIAQGIKVIMAQLTNPPIGAAKLQSAVSFLNIWQCASSRGGSFPGYVRLDGLSELINELESLESDADSWPVITSWPGNEEIMEQILSFSITANAFEQDILRSSDTAFKELQRAIWEQRAAQIAMDYLDQDDGLPVGAFASLIRAEASGAKEPYLTVLSELKDVGELGEMALDE</sequence>
<protein>
    <recommendedName>
        <fullName evidence="4">G domain-containing protein</fullName>
    </recommendedName>
</protein>
<reference evidence="2" key="1">
    <citation type="journal article" date="2021" name="Nat. Commun.">
        <title>Genetic determinants of endophytism in the Arabidopsis root mycobiome.</title>
        <authorList>
            <person name="Mesny F."/>
            <person name="Miyauchi S."/>
            <person name="Thiergart T."/>
            <person name="Pickel B."/>
            <person name="Atanasova L."/>
            <person name="Karlsson M."/>
            <person name="Huettel B."/>
            <person name="Barry K.W."/>
            <person name="Haridas S."/>
            <person name="Chen C."/>
            <person name="Bauer D."/>
            <person name="Andreopoulos W."/>
            <person name="Pangilinan J."/>
            <person name="LaButti K."/>
            <person name="Riley R."/>
            <person name="Lipzen A."/>
            <person name="Clum A."/>
            <person name="Drula E."/>
            <person name="Henrissat B."/>
            <person name="Kohler A."/>
            <person name="Grigoriev I.V."/>
            <person name="Martin F.M."/>
            <person name="Hacquard S."/>
        </authorList>
    </citation>
    <scope>NUCLEOTIDE SEQUENCE</scope>
    <source>
        <strain evidence="2">MPI-CAGE-AT-0021</strain>
    </source>
</reference>
<evidence type="ECO:0000256" key="1">
    <source>
        <dbReference type="SAM" id="Coils"/>
    </source>
</evidence>
<dbReference type="Gene3D" id="3.40.50.300">
    <property type="entry name" value="P-loop containing nucleotide triphosphate hydrolases"/>
    <property type="match status" value="1"/>
</dbReference>
<keyword evidence="3" id="KW-1185">Reference proteome</keyword>
<evidence type="ECO:0000313" key="3">
    <source>
        <dbReference type="Proteomes" id="UP000717696"/>
    </source>
</evidence>